<proteinExistence type="predicted"/>
<gene>
    <name evidence="3" type="ORF">AVEN_246266_1</name>
</gene>
<evidence type="ECO:0000313" key="4">
    <source>
        <dbReference type="Proteomes" id="UP000499080"/>
    </source>
</evidence>
<dbReference type="PROSITE" id="PS00028">
    <property type="entry name" value="ZINC_FINGER_C2H2_1"/>
    <property type="match status" value="2"/>
</dbReference>
<comment type="caution">
    <text evidence="3">The sequence shown here is derived from an EMBL/GenBank/DDBJ whole genome shotgun (WGS) entry which is preliminary data.</text>
</comment>
<dbReference type="PANTHER" id="PTHR37162:SF10">
    <property type="entry name" value="DUF4371 DOMAIN-CONTAINING PROTEIN"/>
    <property type="match status" value="1"/>
</dbReference>
<keyword evidence="4" id="KW-1185">Reference proteome</keyword>
<dbReference type="InterPro" id="IPR013087">
    <property type="entry name" value="Znf_C2H2_type"/>
</dbReference>
<dbReference type="SMART" id="SM00355">
    <property type="entry name" value="ZnF_C2H2"/>
    <property type="match status" value="2"/>
</dbReference>
<dbReference type="OrthoDB" id="6077919at2759"/>
<evidence type="ECO:0000256" key="1">
    <source>
        <dbReference type="PROSITE-ProRule" id="PRU00042"/>
    </source>
</evidence>
<name>A0A4Y2LCF1_ARAVE</name>
<keyword evidence="1" id="KW-0862">Zinc</keyword>
<evidence type="ECO:0000313" key="3">
    <source>
        <dbReference type="EMBL" id="GBN11573.1"/>
    </source>
</evidence>
<dbReference type="PANTHER" id="PTHR37162">
    <property type="entry name" value="HAT FAMILY DIMERISATION DOMAINCONTAINING PROTEIN-RELATED"/>
    <property type="match status" value="1"/>
</dbReference>
<dbReference type="PROSITE" id="PS50157">
    <property type="entry name" value="ZINC_FINGER_C2H2_2"/>
    <property type="match status" value="2"/>
</dbReference>
<dbReference type="GO" id="GO:0008270">
    <property type="term" value="F:zinc ion binding"/>
    <property type="evidence" value="ECO:0007669"/>
    <property type="project" value="UniProtKB-KW"/>
</dbReference>
<feature type="domain" description="C2H2-type" evidence="2">
    <location>
        <begin position="99"/>
        <end position="127"/>
    </location>
</feature>
<dbReference type="Proteomes" id="UP000499080">
    <property type="component" value="Unassembled WGS sequence"/>
</dbReference>
<dbReference type="EMBL" id="BGPR01005589">
    <property type="protein sequence ID" value="GBN11573.1"/>
    <property type="molecule type" value="Genomic_DNA"/>
</dbReference>
<keyword evidence="1" id="KW-0863">Zinc-finger</keyword>
<protein>
    <recommendedName>
        <fullName evidence="2">C2H2-type domain-containing protein</fullName>
    </recommendedName>
</protein>
<accession>A0A4Y2LCF1</accession>
<organism evidence="3 4">
    <name type="scientific">Araneus ventricosus</name>
    <name type="common">Orbweaver spider</name>
    <name type="synonym">Epeira ventricosa</name>
    <dbReference type="NCBI Taxonomy" id="182803"/>
    <lineage>
        <taxon>Eukaryota</taxon>
        <taxon>Metazoa</taxon>
        <taxon>Ecdysozoa</taxon>
        <taxon>Arthropoda</taxon>
        <taxon>Chelicerata</taxon>
        <taxon>Arachnida</taxon>
        <taxon>Araneae</taxon>
        <taxon>Araneomorphae</taxon>
        <taxon>Entelegynae</taxon>
        <taxon>Araneoidea</taxon>
        <taxon>Araneidae</taxon>
        <taxon>Araneus</taxon>
    </lineage>
</organism>
<reference evidence="3 4" key="1">
    <citation type="journal article" date="2019" name="Sci. Rep.">
        <title>Orb-weaving spider Araneus ventricosus genome elucidates the spidroin gene catalogue.</title>
        <authorList>
            <person name="Kono N."/>
            <person name="Nakamura H."/>
            <person name="Ohtoshi R."/>
            <person name="Moran D.A.P."/>
            <person name="Shinohara A."/>
            <person name="Yoshida Y."/>
            <person name="Fujiwara M."/>
            <person name="Mori M."/>
            <person name="Tomita M."/>
            <person name="Arakawa K."/>
        </authorList>
    </citation>
    <scope>NUCLEOTIDE SEQUENCE [LARGE SCALE GENOMIC DNA]</scope>
</reference>
<keyword evidence="1" id="KW-0479">Metal-binding</keyword>
<feature type="domain" description="C2H2-type" evidence="2">
    <location>
        <begin position="53"/>
        <end position="81"/>
    </location>
</feature>
<sequence>MVDKVIVCDTSGRESPPSLAEDLSIRRFVTQNGSVLTVFPFQAPPSLPAPKIFRCQFCEITFKSVHETSNHIKTIHLEPQEETFVEVQSITFVAGFPSTTCKSCGISFLSFNLLRSHCSSLHNDRKNIFSCVKCNNDFSSFDRFAFYSCKFKNFIPFYKPFRCNVCDDAFRTRLIHRNLINAEFKKFQLKWKNCIAFGADNTNSTAGRNKGVLGLFKMKQSNLKFIGCPCNLTHLAAQKATNSLAVDVESEANDHPTPVDFLHRTRMLLAELMFVMCGNANYEPDDDIILESTQIISQTNEDCLDLVIEEPSWIAQKHRKIGMIWSSTVPPTWQATFQKNLFRKSTLNSANQIYISNAATATNILLSFKELERSPTTTRRIQLCMDMNMIAKEYVCPACGEKMVLTERDGSDGYSWFVQSLVRMLIMLEGP</sequence>
<dbReference type="AlphaFoldDB" id="A0A4Y2LCF1"/>
<evidence type="ECO:0000259" key="2">
    <source>
        <dbReference type="PROSITE" id="PS50157"/>
    </source>
</evidence>